<dbReference type="AlphaFoldDB" id="A0A6B0GLT8"/>
<dbReference type="PANTHER" id="PTHR30411">
    <property type="entry name" value="CYTOPLASMIC PROTEIN"/>
    <property type="match status" value="1"/>
</dbReference>
<dbReference type="Proteomes" id="UP000451471">
    <property type="component" value="Unassembled WGS sequence"/>
</dbReference>
<dbReference type="PANTHER" id="PTHR30411:SF1">
    <property type="entry name" value="CYTOPLASMIC PROTEIN"/>
    <property type="match status" value="1"/>
</dbReference>
<dbReference type="Pfam" id="PF04073">
    <property type="entry name" value="tRNA_edit"/>
    <property type="match status" value="1"/>
</dbReference>
<dbReference type="EMBL" id="WSZK01000002">
    <property type="protein sequence ID" value="MWG33095.1"/>
    <property type="molecule type" value="Genomic_DNA"/>
</dbReference>
<dbReference type="GO" id="GO:0002161">
    <property type="term" value="F:aminoacyl-tRNA deacylase activity"/>
    <property type="evidence" value="ECO:0007669"/>
    <property type="project" value="InterPro"/>
</dbReference>
<name>A0A6B0GLT8_9EURY</name>
<reference evidence="2 3" key="1">
    <citation type="submission" date="2019-12" db="EMBL/GenBank/DDBJ databases">
        <title>Halocatena pleomorpha gen. nov. sp. nov., an extremely halophilic archaeon of family Halobacteriaceae isolated from saltpan soil.</title>
        <authorList>
            <person name="Pal Y."/>
            <person name="Verma A."/>
            <person name="Krishnamurthi S."/>
            <person name="Kumar P."/>
        </authorList>
    </citation>
    <scope>NUCLEOTIDE SEQUENCE [LARGE SCALE GENOMIC DNA]</scope>
    <source>
        <strain evidence="2 3">JCM 16495</strain>
    </source>
</reference>
<feature type="domain" description="YbaK/aminoacyl-tRNA synthetase-associated" evidence="1">
    <location>
        <begin position="27"/>
        <end position="148"/>
    </location>
</feature>
<gene>
    <name evidence="2" type="ORF">GQS65_01090</name>
</gene>
<dbReference type="InterPro" id="IPR007214">
    <property type="entry name" value="YbaK/aa-tRNA-synth-assoc-dom"/>
</dbReference>
<dbReference type="InterPro" id="IPR036754">
    <property type="entry name" value="YbaK/aa-tRNA-synt-asso_dom_sf"/>
</dbReference>
<organism evidence="2 3">
    <name type="scientific">Halomarina oriensis</name>
    <dbReference type="NCBI Taxonomy" id="671145"/>
    <lineage>
        <taxon>Archaea</taxon>
        <taxon>Methanobacteriati</taxon>
        <taxon>Methanobacteriota</taxon>
        <taxon>Stenosarchaea group</taxon>
        <taxon>Halobacteria</taxon>
        <taxon>Halobacteriales</taxon>
        <taxon>Natronomonadaceae</taxon>
        <taxon>Halomarina</taxon>
    </lineage>
</organism>
<evidence type="ECO:0000313" key="3">
    <source>
        <dbReference type="Proteomes" id="UP000451471"/>
    </source>
</evidence>
<proteinExistence type="predicted"/>
<accession>A0A6B0GLT8</accession>
<keyword evidence="3" id="KW-1185">Reference proteome</keyword>
<dbReference type="CDD" id="cd04333">
    <property type="entry name" value="ProX_deacylase"/>
    <property type="match status" value="1"/>
</dbReference>
<dbReference type="OrthoDB" id="27691at2157"/>
<evidence type="ECO:0000259" key="1">
    <source>
        <dbReference type="Pfam" id="PF04073"/>
    </source>
</evidence>
<sequence>MHPRAEEFAGRARERYDVDVAVHEFDEGTKTAAAAAEAVGCDVAQIASSIALRAGEDLVVCVTSGANRVDVAAVAELRGVPESEVGMADAAVIRETLGWSIGGVPPFCHEADVPTYMDETLLDFEAVWAAAGTPEAVFPIDPERLRELSGARVVALAEA</sequence>
<dbReference type="RefSeq" id="WP_158202828.1">
    <property type="nucleotide sequence ID" value="NZ_WSZK01000002.1"/>
</dbReference>
<dbReference type="Gene3D" id="3.90.960.10">
    <property type="entry name" value="YbaK/aminoacyl-tRNA synthetase-associated domain"/>
    <property type="match status" value="1"/>
</dbReference>
<comment type="caution">
    <text evidence="2">The sequence shown here is derived from an EMBL/GenBank/DDBJ whole genome shotgun (WGS) entry which is preliminary data.</text>
</comment>
<dbReference type="SUPFAM" id="SSF55826">
    <property type="entry name" value="YbaK/ProRS associated domain"/>
    <property type="match status" value="1"/>
</dbReference>
<evidence type="ECO:0000313" key="2">
    <source>
        <dbReference type="EMBL" id="MWG33095.1"/>
    </source>
</evidence>
<protein>
    <submittedName>
        <fullName evidence="2">YbaK/EbsC family protein</fullName>
    </submittedName>
</protein>